<dbReference type="GO" id="GO:0004674">
    <property type="term" value="F:protein serine/threonine kinase activity"/>
    <property type="evidence" value="ECO:0007669"/>
    <property type="project" value="UniProtKB-KW"/>
</dbReference>
<dbReference type="PANTHER" id="PTHR24057:SF0">
    <property type="entry name" value="PROTEIN KINASE SHAGGY-RELATED"/>
    <property type="match status" value="1"/>
</dbReference>
<dbReference type="AlphaFoldDB" id="A0AAU9FFW3"/>
<evidence type="ECO:0000313" key="10">
    <source>
        <dbReference type="EMBL" id="BFF94598.1"/>
    </source>
</evidence>
<dbReference type="GO" id="GO:0005524">
    <property type="term" value="F:ATP binding"/>
    <property type="evidence" value="ECO:0007669"/>
    <property type="project" value="UniProtKB-UniRule"/>
</dbReference>
<feature type="binding site" evidence="7">
    <location>
        <position position="62"/>
    </location>
    <ligand>
        <name>ATP</name>
        <dbReference type="ChEBI" id="CHEBI:30616"/>
    </ligand>
</feature>
<dbReference type="GO" id="GO:0005737">
    <property type="term" value="C:cytoplasm"/>
    <property type="evidence" value="ECO:0007669"/>
    <property type="project" value="TreeGrafter"/>
</dbReference>
<evidence type="ECO:0000256" key="2">
    <source>
        <dbReference type="ARBA" id="ARBA00022527"/>
    </source>
</evidence>
<accession>A0AAU9FFW3</accession>
<keyword evidence="6 7" id="KW-0067">ATP-binding</keyword>
<dbReference type="GO" id="GO:0005634">
    <property type="term" value="C:nucleus"/>
    <property type="evidence" value="ECO:0007669"/>
    <property type="project" value="TreeGrafter"/>
</dbReference>
<evidence type="ECO:0000256" key="4">
    <source>
        <dbReference type="ARBA" id="ARBA00022741"/>
    </source>
</evidence>
<dbReference type="CDD" id="cd14137">
    <property type="entry name" value="STKc_GSK3"/>
    <property type="match status" value="1"/>
</dbReference>
<dbReference type="InterPro" id="IPR050591">
    <property type="entry name" value="GSK-3"/>
</dbReference>
<evidence type="ECO:0000256" key="5">
    <source>
        <dbReference type="ARBA" id="ARBA00022777"/>
    </source>
</evidence>
<dbReference type="PANTHER" id="PTHR24057">
    <property type="entry name" value="GLYCOGEN SYNTHASE KINASE-3 ALPHA"/>
    <property type="match status" value="1"/>
</dbReference>
<evidence type="ECO:0000256" key="6">
    <source>
        <dbReference type="ARBA" id="ARBA00022840"/>
    </source>
</evidence>
<dbReference type="PROSITE" id="PS00108">
    <property type="entry name" value="PROTEIN_KINASE_ST"/>
    <property type="match status" value="1"/>
</dbReference>
<keyword evidence="5 10" id="KW-0418">Kinase</keyword>
<dbReference type="Gene3D" id="1.10.510.10">
    <property type="entry name" value="Transferase(Phosphotransferase) domain 1"/>
    <property type="match status" value="1"/>
</dbReference>
<dbReference type="SUPFAM" id="SSF56112">
    <property type="entry name" value="Protein kinase-like (PK-like)"/>
    <property type="match status" value="1"/>
</dbReference>
<dbReference type="GO" id="GO:0030154">
    <property type="term" value="P:cell differentiation"/>
    <property type="evidence" value="ECO:0007669"/>
    <property type="project" value="TreeGrafter"/>
</dbReference>
<evidence type="ECO:0000259" key="9">
    <source>
        <dbReference type="PROSITE" id="PS50011"/>
    </source>
</evidence>
<evidence type="ECO:0000256" key="8">
    <source>
        <dbReference type="RuleBase" id="RU000304"/>
    </source>
</evidence>
<dbReference type="SMART" id="SM00220">
    <property type="entry name" value="S_TKc"/>
    <property type="match status" value="1"/>
</dbReference>
<dbReference type="InterPro" id="IPR017441">
    <property type="entry name" value="Protein_kinase_ATP_BS"/>
</dbReference>
<evidence type="ECO:0000256" key="7">
    <source>
        <dbReference type="PROSITE-ProRule" id="PRU10141"/>
    </source>
</evidence>
<dbReference type="FunFam" id="1.10.510.10:FF:000624">
    <property type="entry name" value="Mitogen-activated protein kinase"/>
    <property type="match status" value="1"/>
</dbReference>
<keyword evidence="11" id="KW-1185">Reference proteome</keyword>
<dbReference type="Pfam" id="PF00069">
    <property type="entry name" value="Pkinase"/>
    <property type="match status" value="1"/>
</dbReference>
<dbReference type="GO" id="GO:0007165">
    <property type="term" value="P:signal transduction"/>
    <property type="evidence" value="ECO:0007669"/>
    <property type="project" value="TreeGrafter"/>
</dbReference>
<dbReference type="InterPro" id="IPR011009">
    <property type="entry name" value="Kinase-like_dom_sf"/>
</dbReference>
<protein>
    <submittedName>
        <fullName evidence="10">Protein kinase shaggy</fullName>
    </submittedName>
</protein>
<dbReference type="InterPro" id="IPR008271">
    <property type="entry name" value="Ser/Thr_kinase_AS"/>
</dbReference>
<organism evidence="10 11">
    <name type="scientific">Drosophila madeirensis</name>
    <name type="common">Fruit fly</name>
    <dbReference type="NCBI Taxonomy" id="30013"/>
    <lineage>
        <taxon>Eukaryota</taxon>
        <taxon>Metazoa</taxon>
        <taxon>Ecdysozoa</taxon>
        <taxon>Arthropoda</taxon>
        <taxon>Hexapoda</taxon>
        <taxon>Insecta</taxon>
        <taxon>Pterygota</taxon>
        <taxon>Neoptera</taxon>
        <taxon>Endopterygota</taxon>
        <taxon>Diptera</taxon>
        <taxon>Brachycera</taxon>
        <taxon>Muscomorpha</taxon>
        <taxon>Ephydroidea</taxon>
        <taxon>Drosophilidae</taxon>
        <taxon>Drosophila</taxon>
        <taxon>Sophophora</taxon>
    </lineage>
</organism>
<proteinExistence type="inferred from homology"/>
<comment type="similarity">
    <text evidence="1">Belongs to the protein kinase superfamily. CMGC Ser/Thr protein kinase family. GSK-3 subfamily.</text>
</comment>
<keyword evidence="2 8" id="KW-0723">Serine/threonine-protein kinase</keyword>
<reference evidence="10 11" key="1">
    <citation type="submission" date="2024-02" db="EMBL/GenBank/DDBJ databases">
        <title>A chromosome-level genome assembly of Drosophila madeirensis, a fruit fly species endemic to Madeira island.</title>
        <authorList>
            <person name="Tomihara K."/>
            <person name="Llopart A."/>
            <person name="Yamamoto D."/>
        </authorList>
    </citation>
    <scope>NUCLEOTIDE SEQUENCE [LARGE SCALE GENOMIC DNA]</scope>
    <source>
        <strain evidence="10 11">RF1</strain>
    </source>
</reference>
<keyword evidence="3" id="KW-0808">Transferase</keyword>
<dbReference type="InterPro" id="IPR000719">
    <property type="entry name" value="Prot_kinase_dom"/>
</dbReference>
<dbReference type="PROSITE" id="PS50011">
    <property type="entry name" value="PROTEIN_KINASE_DOM"/>
    <property type="match status" value="1"/>
</dbReference>
<feature type="domain" description="Protein kinase" evidence="9">
    <location>
        <begin position="33"/>
        <end position="319"/>
    </location>
</feature>
<dbReference type="Gene3D" id="3.30.200.20">
    <property type="entry name" value="Phosphorylase Kinase, domain 1"/>
    <property type="match status" value="1"/>
</dbReference>
<gene>
    <name evidence="10" type="ORF">DMAD_12191</name>
</gene>
<name>A0AAU9FFW3_DROMD</name>
<keyword evidence="4 7" id="KW-0547">Nucleotide-binding</keyword>
<evidence type="ECO:0000256" key="1">
    <source>
        <dbReference type="ARBA" id="ARBA00005527"/>
    </source>
</evidence>
<dbReference type="EMBL" id="AP029264">
    <property type="protein sequence ID" value="BFF94598.1"/>
    <property type="molecule type" value="Genomic_DNA"/>
</dbReference>
<evidence type="ECO:0000313" key="11">
    <source>
        <dbReference type="Proteomes" id="UP001500889"/>
    </source>
</evidence>
<sequence length="394" mass="45703">MEGHQHPVMIPNDSALRIFPENQPGVERKSFILHFRRSIGRGAFGRVYVGTIDSSFKTMAIKQTYLDTNLCYREPEIMMRLQGHCNIRRLYMHSIVKLGNPLTDYMLLIMDYIPMTLTQFIHSSLQNGRSMDMLYIRIISYQLFRGLAYLHSMQICHRDIKPDNLMINDSTMLLQISDFGSAKIMHHKEASTTYICSRFYRAPELFADCQYYSCAVDIWSAGCVLAEMFTGQALFHSVHHNEEQLRWMVHTLGPRGLQHAPNINAVCGYHKGAMYKRNFWVNILGREVPHDLAQMLNRCLVYDPKKRIYPMSACAHASYDELRSMEFQNIKMPNGYELPPLFNFSDYELKIQPELLVQLLPLCLYNKCNPVEPNSFIESTTKYVPVKPKDETTA</sequence>
<evidence type="ECO:0000256" key="3">
    <source>
        <dbReference type="ARBA" id="ARBA00022679"/>
    </source>
</evidence>
<dbReference type="PROSITE" id="PS00107">
    <property type="entry name" value="PROTEIN_KINASE_ATP"/>
    <property type="match status" value="1"/>
</dbReference>
<dbReference type="InterPro" id="IPR039192">
    <property type="entry name" value="STKc_GSK3"/>
</dbReference>
<dbReference type="Proteomes" id="UP001500889">
    <property type="component" value="Chromosome U"/>
</dbReference>